<name>A0AA88VPQ7_9ASTE</name>
<dbReference type="InterPro" id="IPR001584">
    <property type="entry name" value="Integrase_cat-core"/>
</dbReference>
<dbReference type="Proteomes" id="UP001188597">
    <property type="component" value="Unassembled WGS sequence"/>
</dbReference>
<organism evidence="2 3">
    <name type="scientific">Escallonia herrerae</name>
    <dbReference type="NCBI Taxonomy" id="1293975"/>
    <lineage>
        <taxon>Eukaryota</taxon>
        <taxon>Viridiplantae</taxon>
        <taxon>Streptophyta</taxon>
        <taxon>Embryophyta</taxon>
        <taxon>Tracheophyta</taxon>
        <taxon>Spermatophyta</taxon>
        <taxon>Magnoliopsida</taxon>
        <taxon>eudicotyledons</taxon>
        <taxon>Gunneridae</taxon>
        <taxon>Pentapetalae</taxon>
        <taxon>asterids</taxon>
        <taxon>campanulids</taxon>
        <taxon>Escalloniales</taxon>
        <taxon>Escalloniaceae</taxon>
        <taxon>Escallonia</taxon>
    </lineage>
</organism>
<reference evidence="2" key="1">
    <citation type="submission" date="2022-12" db="EMBL/GenBank/DDBJ databases">
        <title>Draft genome assemblies for two species of Escallonia (Escalloniales).</title>
        <authorList>
            <person name="Chanderbali A."/>
            <person name="Dervinis C."/>
            <person name="Anghel I."/>
            <person name="Soltis D."/>
            <person name="Soltis P."/>
            <person name="Zapata F."/>
        </authorList>
    </citation>
    <scope>NUCLEOTIDE SEQUENCE</scope>
    <source>
        <strain evidence="2">UCBG64.0493</strain>
        <tissue evidence="2">Leaf</tissue>
    </source>
</reference>
<dbReference type="SUPFAM" id="SSF56672">
    <property type="entry name" value="DNA/RNA polymerases"/>
    <property type="match status" value="1"/>
</dbReference>
<dbReference type="SUPFAM" id="SSF53098">
    <property type="entry name" value="Ribonuclease H-like"/>
    <property type="match status" value="2"/>
</dbReference>
<proteinExistence type="predicted"/>
<comment type="caution">
    <text evidence="2">The sequence shown here is derived from an EMBL/GenBank/DDBJ whole genome shotgun (WGS) entry which is preliminary data.</text>
</comment>
<evidence type="ECO:0000259" key="1">
    <source>
        <dbReference type="PROSITE" id="PS50994"/>
    </source>
</evidence>
<dbReference type="PANTHER" id="PTHR48475">
    <property type="entry name" value="RIBONUCLEASE H"/>
    <property type="match status" value="1"/>
</dbReference>
<dbReference type="GO" id="GO:0015074">
    <property type="term" value="P:DNA integration"/>
    <property type="evidence" value="ECO:0007669"/>
    <property type="project" value="InterPro"/>
</dbReference>
<protein>
    <recommendedName>
        <fullName evidence="1">Integrase catalytic domain-containing protein</fullName>
    </recommendedName>
</protein>
<sequence>MDDCQKSFEELKTYLSSPPLLSKPLSEEDLFLYLSVTEVTVSAVLIREEDGIQKPIYYVNKVLQDVEIKYPKIDKIALALIISARCLRPYFQSHTIFVLTASGRLCTLPEDPHQLVIFEVPDPWTLYVDGSSAIGSSGARIILISPEGFIVEYALCFGFQASNNKAEYEALLARIRLPHALKVDTLLRLASTEVTNVRRSVYPEFFKDCSISSQTEIGKIDQEPCWMDMIIKYLSTCELPSESHEARNLRVKTSRYALVEGVLYKTSFSLPYLRCLCPSESLYTLQEVHEGICPFPVTSGQRRFVIVAIDYFSKWTEVESMATITSAKCEDFFWKNMVCHFGVPRALVVDNGKQFDNINFQNFCTNLSIDLRFTSVAHPQSNGQTENMNRSILQGLKKKLDEAKDARVDELPKCCGLTIQLNIRSQEKNLSYFAMERKQCCLLR</sequence>
<dbReference type="AlphaFoldDB" id="A0AA88VPQ7"/>
<dbReference type="InterPro" id="IPR036397">
    <property type="entry name" value="RNaseH_sf"/>
</dbReference>
<gene>
    <name evidence="2" type="ORF">RJ639_008232</name>
</gene>
<dbReference type="Gene3D" id="3.30.420.10">
    <property type="entry name" value="Ribonuclease H-like superfamily/Ribonuclease H"/>
    <property type="match status" value="2"/>
</dbReference>
<dbReference type="EMBL" id="JAVXUP010001328">
    <property type="protein sequence ID" value="KAK3013031.1"/>
    <property type="molecule type" value="Genomic_DNA"/>
</dbReference>
<dbReference type="Pfam" id="PF17919">
    <property type="entry name" value="RT_RNaseH_2"/>
    <property type="match status" value="1"/>
</dbReference>
<dbReference type="InterPro" id="IPR012337">
    <property type="entry name" value="RNaseH-like_sf"/>
</dbReference>
<dbReference type="PROSITE" id="PS50994">
    <property type="entry name" value="INTEGRASE"/>
    <property type="match status" value="1"/>
</dbReference>
<feature type="domain" description="Integrase catalytic" evidence="1">
    <location>
        <begin position="274"/>
        <end position="442"/>
    </location>
</feature>
<evidence type="ECO:0000313" key="2">
    <source>
        <dbReference type="EMBL" id="KAK3013031.1"/>
    </source>
</evidence>
<accession>A0AA88VPQ7</accession>
<dbReference type="InterPro" id="IPR043502">
    <property type="entry name" value="DNA/RNA_pol_sf"/>
</dbReference>
<dbReference type="Pfam" id="PF00665">
    <property type="entry name" value="rve"/>
    <property type="match status" value="1"/>
</dbReference>
<dbReference type="InterPro" id="IPR041577">
    <property type="entry name" value="RT_RNaseH_2"/>
</dbReference>
<dbReference type="GO" id="GO:0003676">
    <property type="term" value="F:nucleic acid binding"/>
    <property type="evidence" value="ECO:0007669"/>
    <property type="project" value="InterPro"/>
</dbReference>
<dbReference type="PANTHER" id="PTHR48475:SF2">
    <property type="entry name" value="RIBONUCLEASE H"/>
    <property type="match status" value="1"/>
</dbReference>
<evidence type="ECO:0000313" key="3">
    <source>
        <dbReference type="Proteomes" id="UP001188597"/>
    </source>
</evidence>
<keyword evidence="3" id="KW-1185">Reference proteome</keyword>